<dbReference type="PANTHER" id="PTHR43214">
    <property type="entry name" value="TWO-COMPONENT RESPONSE REGULATOR"/>
    <property type="match status" value="1"/>
</dbReference>
<evidence type="ECO:0000256" key="4">
    <source>
        <dbReference type="ARBA" id="ARBA00023163"/>
    </source>
</evidence>
<dbReference type="InterPro" id="IPR039420">
    <property type="entry name" value="WalR-like"/>
</dbReference>
<evidence type="ECO:0000313" key="9">
    <source>
        <dbReference type="EMBL" id="MBB5823633.1"/>
    </source>
</evidence>
<evidence type="ECO:0000259" key="7">
    <source>
        <dbReference type="PROSITE" id="PS50043"/>
    </source>
</evidence>
<dbReference type="InterPro" id="IPR000792">
    <property type="entry name" value="Tscrpt_reg_LuxR_C"/>
</dbReference>
<dbReference type="CDD" id="cd17535">
    <property type="entry name" value="REC_NarL-like"/>
    <property type="match status" value="1"/>
</dbReference>
<evidence type="ECO:0000256" key="3">
    <source>
        <dbReference type="ARBA" id="ARBA00023125"/>
    </source>
</evidence>
<dbReference type="Gene3D" id="3.40.50.2300">
    <property type="match status" value="1"/>
</dbReference>
<gene>
    <name evidence="9" type="ORF">F4562_006695</name>
</gene>
<proteinExistence type="predicted"/>
<keyword evidence="3 9" id="KW-0238">DNA-binding</keyword>
<keyword evidence="2" id="KW-0805">Transcription regulation</keyword>
<dbReference type="SMART" id="SM00421">
    <property type="entry name" value="HTH_LUXR"/>
    <property type="match status" value="1"/>
</dbReference>
<comment type="caution">
    <text evidence="9">The sequence shown here is derived from an EMBL/GenBank/DDBJ whole genome shotgun (WGS) entry which is preliminary data.</text>
</comment>
<dbReference type="GO" id="GO:0000160">
    <property type="term" value="P:phosphorelay signal transduction system"/>
    <property type="evidence" value="ECO:0007669"/>
    <property type="project" value="InterPro"/>
</dbReference>
<dbReference type="PRINTS" id="PR00038">
    <property type="entry name" value="HTHLUXR"/>
</dbReference>
<organism evidence="9 10">
    <name type="scientific">Streptosporangium becharense</name>
    <dbReference type="NCBI Taxonomy" id="1816182"/>
    <lineage>
        <taxon>Bacteria</taxon>
        <taxon>Bacillati</taxon>
        <taxon>Actinomycetota</taxon>
        <taxon>Actinomycetes</taxon>
        <taxon>Streptosporangiales</taxon>
        <taxon>Streptosporangiaceae</taxon>
        <taxon>Streptosporangium</taxon>
    </lineage>
</organism>
<feature type="compositionally biased region" description="Basic and acidic residues" evidence="6">
    <location>
        <begin position="1"/>
        <end position="16"/>
    </location>
</feature>
<reference evidence="9 10" key="1">
    <citation type="submission" date="2020-08" db="EMBL/GenBank/DDBJ databases">
        <title>Sequencing the genomes of 1000 actinobacteria strains.</title>
        <authorList>
            <person name="Klenk H.-P."/>
        </authorList>
    </citation>
    <scope>NUCLEOTIDE SEQUENCE [LARGE SCALE GENOMIC DNA]</scope>
    <source>
        <strain evidence="9 10">DSM 46887</strain>
    </source>
</reference>
<dbReference type="InterPro" id="IPR001789">
    <property type="entry name" value="Sig_transdc_resp-reg_receiver"/>
</dbReference>
<dbReference type="InterPro" id="IPR016032">
    <property type="entry name" value="Sig_transdc_resp-reg_C-effctor"/>
</dbReference>
<sequence length="254" mass="27112">MSTDDMSVHEHPRMGTDDMGTDDMSGGAAPHDPSPPAQSVRVLLAEDQVLIRDSLKLLIDTAPGLTAVAEAGTGAEAVLLARRHRPDVVLMDVRMPDMDGIEATRRICADPACAGARVLILTTFDLDEYVYASLRAGASGFLLKSATATELLAAVRVVASGEALLAPTVTRRLISEFLHGPRPAPATRDLNDITQREREVLALIGKGMSNSEIAEHLHLTVGTVKTHISRLLAKLQARDRAQLVIAAYEGGLIT</sequence>
<evidence type="ECO:0000259" key="8">
    <source>
        <dbReference type="PROSITE" id="PS50110"/>
    </source>
</evidence>
<dbReference type="Proteomes" id="UP000540685">
    <property type="component" value="Unassembled WGS sequence"/>
</dbReference>
<dbReference type="PROSITE" id="PS50043">
    <property type="entry name" value="HTH_LUXR_2"/>
    <property type="match status" value="1"/>
</dbReference>
<feature type="domain" description="Response regulatory" evidence="8">
    <location>
        <begin position="41"/>
        <end position="159"/>
    </location>
</feature>
<feature type="modified residue" description="4-aspartylphosphate" evidence="5">
    <location>
        <position position="92"/>
    </location>
</feature>
<name>A0A7W9MKH1_9ACTN</name>
<dbReference type="PROSITE" id="PS50110">
    <property type="entry name" value="RESPONSE_REGULATORY"/>
    <property type="match status" value="1"/>
</dbReference>
<accession>A0A7W9MKH1</accession>
<evidence type="ECO:0000256" key="5">
    <source>
        <dbReference type="PROSITE-ProRule" id="PRU00169"/>
    </source>
</evidence>
<dbReference type="InterPro" id="IPR058245">
    <property type="entry name" value="NreC/VraR/RcsB-like_REC"/>
</dbReference>
<evidence type="ECO:0000313" key="10">
    <source>
        <dbReference type="Proteomes" id="UP000540685"/>
    </source>
</evidence>
<feature type="domain" description="HTH luxR-type" evidence="7">
    <location>
        <begin position="186"/>
        <end position="251"/>
    </location>
</feature>
<keyword evidence="10" id="KW-1185">Reference proteome</keyword>
<evidence type="ECO:0000256" key="2">
    <source>
        <dbReference type="ARBA" id="ARBA00023015"/>
    </source>
</evidence>
<dbReference type="Pfam" id="PF00196">
    <property type="entry name" value="GerE"/>
    <property type="match status" value="1"/>
</dbReference>
<keyword evidence="4" id="KW-0804">Transcription</keyword>
<dbReference type="Pfam" id="PF00072">
    <property type="entry name" value="Response_reg"/>
    <property type="match status" value="1"/>
</dbReference>
<keyword evidence="1 5" id="KW-0597">Phosphoprotein</keyword>
<protein>
    <submittedName>
        <fullName evidence="9">DNA-binding NarL/FixJ family response regulator</fullName>
    </submittedName>
</protein>
<dbReference type="GO" id="GO:0003677">
    <property type="term" value="F:DNA binding"/>
    <property type="evidence" value="ECO:0007669"/>
    <property type="project" value="UniProtKB-KW"/>
</dbReference>
<dbReference type="SMART" id="SM00448">
    <property type="entry name" value="REC"/>
    <property type="match status" value="1"/>
</dbReference>
<feature type="region of interest" description="Disordered" evidence="6">
    <location>
        <begin position="1"/>
        <end position="38"/>
    </location>
</feature>
<dbReference type="PROSITE" id="PS00622">
    <property type="entry name" value="HTH_LUXR_1"/>
    <property type="match status" value="1"/>
</dbReference>
<dbReference type="GO" id="GO:0006355">
    <property type="term" value="P:regulation of DNA-templated transcription"/>
    <property type="evidence" value="ECO:0007669"/>
    <property type="project" value="InterPro"/>
</dbReference>
<evidence type="ECO:0000256" key="1">
    <source>
        <dbReference type="ARBA" id="ARBA00022553"/>
    </source>
</evidence>
<dbReference type="SUPFAM" id="SSF52172">
    <property type="entry name" value="CheY-like"/>
    <property type="match status" value="1"/>
</dbReference>
<dbReference type="InterPro" id="IPR011006">
    <property type="entry name" value="CheY-like_superfamily"/>
</dbReference>
<dbReference type="SUPFAM" id="SSF46894">
    <property type="entry name" value="C-terminal effector domain of the bipartite response regulators"/>
    <property type="match status" value="1"/>
</dbReference>
<dbReference type="EMBL" id="JACHMP010000001">
    <property type="protein sequence ID" value="MBB5823633.1"/>
    <property type="molecule type" value="Genomic_DNA"/>
</dbReference>
<dbReference type="AlphaFoldDB" id="A0A7W9MKH1"/>
<evidence type="ECO:0000256" key="6">
    <source>
        <dbReference type="SAM" id="MobiDB-lite"/>
    </source>
</evidence>
<dbReference type="CDD" id="cd06170">
    <property type="entry name" value="LuxR_C_like"/>
    <property type="match status" value="1"/>
</dbReference>
<dbReference type="PANTHER" id="PTHR43214:SF24">
    <property type="entry name" value="TRANSCRIPTIONAL REGULATORY PROTEIN NARL-RELATED"/>
    <property type="match status" value="1"/>
</dbReference>